<comment type="caution">
    <text evidence="1">The sequence shown here is derived from an EMBL/GenBank/DDBJ whole genome shotgun (WGS) entry which is preliminary data.</text>
</comment>
<proteinExistence type="predicted"/>
<dbReference type="Gene3D" id="3.80.10.10">
    <property type="entry name" value="Ribonuclease Inhibitor"/>
    <property type="match status" value="1"/>
</dbReference>
<dbReference type="SUPFAM" id="SSF52058">
    <property type="entry name" value="L domain-like"/>
    <property type="match status" value="1"/>
</dbReference>
<keyword evidence="2" id="KW-1185">Reference proteome</keyword>
<dbReference type="RefSeq" id="WP_106300603.1">
    <property type="nucleotide sequence ID" value="NZ_PVWO01000030.1"/>
</dbReference>
<dbReference type="AlphaFoldDB" id="A0A2T1GL34"/>
<protein>
    <submittedName>
        <fullName evidence="1">Uncharacterized protein</fullName>
    </submittedName>
</protein>
<reference evidence="1 2" key="1">
    <citation type="submission" date="2018-03" db="EMBL/GenBank/DDBJ databases">
        <title>The ancient ancestry and fast evolution of plastids.</title>
        <authorList>
            <person name="Moore K.R."/>
            <person name="Magnabosco C."/>
            <person name="Momper L."/>
            <person name="Gold D.A."/>
            <person name="Bosak T."/>
            <person name="Fournier G.P."/>
        </authorList>
    </citation>
    <scope>NUCLEOTIDE SEQUENCE [LARGE SCALE GENOMIC DNA]</scope>
    <source>
        <strain evidence="1 2">CCALA 037</strain>
    </source>
</reference>
<evidence type="ECO:0000313" key="2">
    <source>
        <dbReference type="Proteomes" id="UP000238937"/>
    </source>
</evidence>
<dbReference type="InterPro" id="IPR032675">
    <property type="entry name" value="LRR_dom_sf"/>
</dbReference>
<dbReference type="EMBL" id="PVWO01000030">
    <property type="protein sequence ID" value="PSB58570.1"/>
    <property type="molecule type" value="Genomic_DNA"/>
</dbReference>
<sequence>MTTSELEELIVRAKREQWIELELNGKKLKSLPESIGQLTNLRILTLVGDELESLPKQIG</sequence>
<dbReference type="OrthoDB" id="459949at2"/>
<gene>
    <name evidence="1" type="ORF">C7B77_04135</name>
</gene>
<dbReference type="Proteomes" id="UP000238937">
    <property type="component" value="Unassembled WGS sequence"/>
</dbReference>
<accession>A0A2T1GL34</accession>
<organism evidence="1 2">
    <name type="scientific">Chamaesiphon polymorphus CCALA 037</name>
    <dbReference type="NCBI Taxonomy" id="2107692"/>
    <lineage>
        <taxon>Bacteria</taxon>
        <taxon>Bacillati</taxon>
        <taxon>Cyanobacteriota</taxon>
        <taxon>Cyanophyceae</taxon>
        <taxon>Gomontiellales</taxon>
        <taxon>Chamaesiphonaceae</taxon>
        <taxon>Chamaesiphon</taxon>
    </lineage>
</organism>
<name>A0A2T1GL34_9CYAN</name>
<evidence type="ECO:0000313" key="1">
    <source>
        <dbReference type="EMBL" id="PSB58570.1"/>
    </source>
</evidence>